<dbReference type="AlphaFoldDB" id="A0A3M6ELQ1"/>
<dbReference type="CDD" id="cd03219">
    <property type="entry name" value="ABC_Mj1267_LivG_branched"/>
    <property type="match status" value="1"/>
</dbReference>
<evidence type="ECO:0000313" key="7">
    <source>
        <dbReference type="Proteomes" id="UP000269872"/>
    </source>
</evidence>
<dbReference type="PANTHER" id="PTHR45772">
    <property type="entry name" value="CONSERVED COMPONENT OF ABC TRANSPORTER FOR NATURAL AMINO ACIDS-RELATED"/>
    <property type="match status" value="1"/>
</dbReference>
<dbReference type="InterPro" id="IPR017781">
    <property type="entry name" value="ABC_transptr_urea_ATP-bd_UrtD"/>
</dbReference>
<accession>A0A3M6ELQ1</accession>
<dbReference type="EMBL" id="RBUY01000210">
    <property type="protein sequence ID" value="RMV69095.1"/>
    <property type="molecule type" value="Genomic_DNA"/>
</dbReference>
<comment type="caution">
    <text evidence="6">The sequence shown here is derived from an EMBL/GenBank/DDBJ whole genome shotgun (WGS) entry which is preliminary data.</text>
</comment>
<dbReference type="InterPro" id="IPR027417">
    <property type="entry name" value="P-loop_NTPase"/>
</dbReference>
<dbReference type="InterPro" id="IPR003439">
    <property type="entry name" value="ABC_transporter-like_ATP-bd"/>
</dbReference>
<protein>
    <submittedName>
        <fullName evidence="6">Urea ABC transporter ATP-binding protein</fullName>
    </submittedName>
</protein>
<evidence type="ECO:0000256" key="4">
    <source>
        <dbReference type="SAM" id="MobiDB-lite"/>
    </source>
</evidence>
<dbReference type="InterPro" id="IPR032823">
    <property type="entry name" value="BCA_ABC_TP_C"/>
</dbReference>
<dbReference type="Pfam" id="PF12399">
    <property type="entry name" value="BCA_ABC_TP_C"/>
    <property type="match status" value="1"/>
</dbReference>
<reference evidence="6 7" key="1">
    <citation type="submission" date="2018-08" db="EMBL/GenBank/DDBJ databases">
        <title>Recombination of ecologically and evolutionarily significant loci maintains genetic cohesion in the Pseudomonas syringae species complex.</title>
        <authorList>
            <person name="Dillon M."/>
            <person name="Thakur S."/>
            <person name="Almeida R.N.D."/>
            <person name="Weir B.S."/>
            <person name="Guttman D.S."/>
        </authorList>
    </citation>
    <scope>NUCLEOTIDE SEQUENCE [LARGE SCALE GENOMIC DNA]</scope>
    <source>
        <strain evidence="6 7">ICMP 7496</strain>
    </source>
</reference>
<sequence length="459" mass="50402">MHQLSQHSGLQHQRTRDQSRTVSGNGRIAGGQSVYRLAPGAEQVWAGADSAARRGKPPDVLRLRSTRFQIVRLGSERRAVRPGWCLVCAAGRHYQSQRNVADQLHRSRCVGSLGRPWHVDRTVAGRWPGKRHEELVHRGFPGVLAVLPRRAVHYRHAVPAQGRDRLAEEKERAMKTTPTPSFMLEPILAPNSDAGTSRDAVGLGKSAGKGLNTRHGTILTLEDISVSFDGFKALNDLNLYIGVGELRCIIGPNGAGKTTLMDVITGKTRPSHGKAWFGETLDLTQMSEVQIAQAGIGRKFQKPTVFEALSVFENLELAQKTDKSVWASLRARLNGEQQDSINQVLETIRLTHSMHRPAGLLSHGQKQFLEIGMLLVQDPQLLLLDEPVAGMTDAETEFTAELFKSLAGKHSLMVVEHDMGFVGSIADHVTVLHQGSVLAEGSLNDVQADERVIEVYLGR</sequence>
<evidence type="ECO:0000259" key="5">
    <source>
        <dbReference type="PROSITE" id="PS50893"/>
    </source>
</evidence>
<feature type="region of interest" description="Disordered" evidence="4">
    <location>
        <begin position="1"/>
        <end position="31"/>
    </location>
</feature>
<dbReference type="PANTHER" id="PTHR45772:SF8">
    <property type="entry name" value="HIGH-AFFINITY BRANCHED-CHAIN AMINO ACID TRANSPORT ATP-BINDING PROTEIN"/>
    <property type="match status" value="1"/>
</dbReference>
<dbReference type="InterPro" id="IPR051120">
    <property type="entry name" value="ABC_AA/LPS_Transport"/>
</dbReference>
<dbReference type="GO" id="GO:0016887">
    <property type="term" value="F:ATP hydrolysis activity"/>
    <property type="evidence" value="ECO:0007669"/>
    <property type="project" value="InterPro"/>
</dbReference>
<keyword evidence="3 6" id="KW-0067">ATP-binding</keyword>
<organism evidence="6 7">
    <name type="scientific">Pseudomonas caricapapayae</name>
    <dbReference type="NCBI Taxonomy" id="46678"/>
    <lineage>
        <taxon>Bacteria</taxon>
        <taxon>Pseudomonadati</taxon>
        <taxon>Pseudomonadota</taxon>
        <taxon>Gammaproteobacteria</taxon>
        <taxon>Pseudomonadales</taxon>
        <taxon>Pseudomonadaceae</taxon>
        <taxon>Pseudomonas</taxon>
    </lineage>
</organism>
<evidence type="ECO:0000256" key="1">
    <source>
        <dbReference type="ARBA" id="ARBA00022448"/>
    </source>
</evidence>
<dbReference type="GO" id="GO:0005524">
    <property type="term" value="F:ATP binding"/>
    <property type="evidence" value="ECO:0007669"/>
    <property type="project" value="UniProtKB-KW"/>
</dbReference>
<keyword evidence="2" id="KW-0547">Nucleotide-binding</keyword>
<dbReference type="FunFam" id="3.40.50.300:FF:000421">
    <property type="entry name" value="Branched-chain amino acid ABC transporter ATP-binding protein"/>
    <property type="match status" value="1"/>
</dbReference>
<evidence type="ECO:0000256" key="3">
    <source>
        <dbReference type="ARBA" id="ARBA00022840"/>
    </source>
</evidence>
<dbReference type="SUPFAM" id="SSF52540">
    <property type="entry name" value="P-loop containing nucleoside triphosphate hydrolases"/>
    <property type="match status" value="1"/>
</dbReference>
<keyword evidence="1" id="KW-0813">Transport</keyword>
<evidence type="ECO:0000313" key="6">
    <source>
        <dbReference type="EMBL" id="RMV69095.1"/>
    </source>
</evidence>
<feature type="domain" description="ABC transporter" evidence="5">
    <location>
        <begin position="219"/>
        <end position="459"/>
    </location>
</feature>
<evidence type="ECO:0000256" key="2">
    <source>
        <dbReference type="ARBA" id="ARBA00022741"/>
    </source>
</evidence>
<name>A0A3M6ELQ1_9PSED</name>
<dbReference type="PROSITE" id="PS50893">
    <property type="entry name" value="ABC_TRANSPORTER_2"/>
    <property type="match status" value="1"/>
</dbReference>
<proteinExistence type="predicted"/>
<dbReference type="GO" id="GO:0005886">
    <property type="term" value="C:plasma membrane"/>
    <property type="evidence" value="ECO:0007669"/>
    <property type="project" value="TreeGrafter"/>
</dbReference>
<gene>
    <name evidence="6" type="ORF">ALP05_04736</name>
</gene>
<feature type="compositionally biased region" description="Low complexity" evidence="4">
    <location>
        <begin position="1"/>
        <end position="12"/>
    </location>
</feature>
<dbReference type="Gene3D" id="3.40.50.300">
    <property type="entry name" value="P-loop containing nucleotide triphosphate hydrolases"/>
    <property type="match status" value="1"/>
</dbReference>
<dbReference type="NCBIfam" id="TIGR03411">
    <property type="entry name" value="urea_trans_UrtD"/>
    <property type="match status" value="1"/>
</dbReference>
<dbReference type="Pfam" id="PF00005">
    <property type="entry name" value="ABC_tran"/>
    <property type="match status" value="1"/>
</dbReference>
<dbReference type="Proteomes" id="UP000269872">
    <property type="component" value="Unassembled WGS sequence"/>
</dbReference>